<sequence>MIRTVLLALMILCVAGLERGNRDICSQPIVSGNGKARISAWAYDPSRGCCVHFFYRGSGGNANRFQTLKKCRRACGNVFNK</sequence>
<dbReference type="CDD" id="cd22593">
    <property type="entry name" value="Kunitz_conkunitzin"/>
    <property type="match status" value="1"/>
</dbReference>
<keyword evidence="2" id="KW-0732">Signal</keyword>
<evidence type="ECO:0000256" key="1">
    <source>
        <dbReference type="ARBA" id="ARBA00023157"/>
    </source>
</evidence>
<comment type="caution">
    <text evidence="5">The sequence shown here is derived from an EMBL/GenBank/DDBJ whole genome shotgun (WGS) entry which is preliminary data.</text>
</comment>
<evidence type="ECO:0000256" key="2">
    <source>
        <dbReference type="SAM" id="SignalP"/>
    </source>
</evidence>
<evidence type="ECO:0000313" key="6">
    <source>
        <dbReference type="Proteomes" id="UP001651158"/>
    </source>
</evidence>
<gene>
    <name evidence="4" type="ORF">TcWFU_000907</name>
    <name evidence="5" type="ORF">TcWFU_010401</name>
</gene>
<dbReference type="Proteomes" id="UP001651158">
    <property type="component" value="Unassembled WGS sequence"/>
</dbReference>
<keyword evidence="5" id="KW-0646">Protease inhibitor</keyword>
<organism evidence="5 6">
    <name type="scientific">Taenia crassiceps</name>
    <dbReference type="NCBI Taxonomy" id="6207"/>
    <lineage>
        <taxon>Eukaryota</taxon>
        <taxon>Metazoa</taxon>
        <taxon>Spiralia</taxon>
        <taxon>Lophotrochozoa</taxon>
        <taxon>Platyhelminthes</taxon>
        <taxon>Cestoda</taxon>
        <taxon>Eucestoda</taxon>
        <taxon>Cyclophyllidea</taxon>
        <taxon>Taeniidae</taxon>
        <taxon>Taenia</taxon>
    </lineage>
</organism>
<evidence type="ECO:0000313" key="5">
    <source>
        <dbReference type="EMBL" id="KAL5107190.1"/>
    </source>
</evidence>
<evidence type="ECO:0000313" key="4">
    <source>
        <dbReference type="EMBL" id="KAL5106551.1"/>
    </source>
</evidence>
<dbReference type="InterPro" id="IPR050098">
    <property type="entry name" value="TFPI/VKTCI-like"/>
</dbReference>
<dbReference type="InterPro" id="IPR036880">
    <property type="entry name" value="Kunitz_BPTI_sf"/>
</dbReference>
<feature type="signal peptide" evidence="2">
    <location>
        <begin position="1"/>
        <end position="16"/>
    </location>
</feature>
<dbReference type="SUPFAM" id="SSF57362">
    <property type="entry name" value="BPTI-like"/>
    <property type="match status" value="1"/>
</dbReference>
<dbReference type="Gene3D" id="4.10.410.10">
    <property type="entry name" value="Pancreatic trypsin inhibitor Kunitz domain"/>
    <property type="match status" value="1"/>
</dbReference>
<feature type="domain" description="BPTI/Kunitz inhibitor" evidence="3">
    <location>
        <begin position="25"/>
        <end position="75"/>
    </location>
</feature>
<keyword evidence="1" id="KW-1015">Disulfide bond</keyword>
<dbReference type="PRINTS" id="PR00759">
    <property type="entry name" value="BASICPTASE"/>
</dbReference>
<accession>A0ABR4QC84</accession>
<dbReference type="EMBL" id="JAKROA010000005">
    <property type="protein sequence ID" value="KAL5107190.1"/>
    <property type="molecule type" value="Genomic_DNA"/>
</dbReference>
<feature type="chain" id="PRO_5045031961" evidence="2">
    <location>
        <begin position="17"/>
        <end position="81"/>
    </location>
</feature>
<dbReference type="PANTHER" id="PTHR10083">
    <property type="entry name" value="KUNITZ-TYPE PROTEASE INHIBITOR-RELATED"/>
    <property type="match status" value="1"/>
</dbReference>
<keyword evidence="6" id="KW-1185">Reference proteome</keyword>
<dbReference type="InterPro" id="IPR002223">
    <property type="entry name" value="Kunitz_BPTI"/>
</dbReference>
<proteinExistence type="predicted"/>
<dbReference type="PANTHER" id="PTHR10083:SF374">
    <property type="entry name" value="BPTI_KUNITZ INHIBITOR DOMAIN-CONTAINING PROTEIN"/>
    <property type="match status" value="1"/>
</dbReference>
<protein>
    <submittedName>
        <fullName evidence="5">Kunitz-type serine protease inhibitor conotoxin</fullName>
    </submittedName>
</protein>
<reference evidence="5" key="2">
    <citation type="submission" date="2024-12" db="EMBL/GenBank/DDBJ databases">
        <authorList>
            <person name="Estrada K."/>
            <person name="Bobes R.J."/>
            <person name="Sanchez-Flores A."/>
            <person name="Laclette J.P."/>
        </authorList>
    </citation>
    <scope>NUCLEOTIDE SEQUENCE</scope>
    <source>
        <strain evidence="5">WFUcys</strain>
        <tissue evidence="5">Peritoneal cavity of infected mice</tissue>
    </source>
</reference>
<dbReference type="Pfam" id="PF00014">
    <property type="entry name" value="Kunitz_BPTI"/>
    <property type="match status" value="1"/>
</dbReference>
<dbReference type="EMBL" id="JAKROA010000005">
    <property type="protein sequence ID" value="KAL5106551.1"/>
    <property type="molecule type" value="Genomic_DNA"/>
</dbReference>
<dbReference type="PROSITE" id="PS50279">
    <property type="entry name" value="BPTI_KUNITZ_2"/>
    <property type="match status" value="1"/>
</dbReference>
<name>A0ABR4QC84_9CEST</name>
<reference evidence="5 6" key="1">
    <citation type="journal article" date="2022" name="Front. Cell. Infect. Microbiol.">
        <title>The Genomes of Two Strains of Taenia crassiceps the Animal Model for the Study of Human Cysticercosis.</title>
        <authorList>
            <person name="Bobes R.J."/>
            <person name="Estrada K."/>
            <person name="Rios-Valencia D.G."/>
            <person name="Calderon-Gallegos A."/>
            <person name="de la Torre P."/>
            <person name="Carrero J.C."/>
            <person name="Sanchez-Flores A."/>
            <person name="Laclette J.P."/>
        </authorList>
    </citation>
    <scope>NUCLEOTIDE SEQUENCE [LARGE SCALE GENOMIC DNA]</scope>
    <source>
        <strain evidence="5">WFUcys</strain>
    </source>
</reference>
<dbReference type="GO" id="GO:0004867">
    <property type="term" value="F:serine-type endopeptidase inhibitor activity"/>
    <property type="evidence" value="ECO:0007669"/>
    <property type="project" value="UniProtKB-KW"/>
</dbReference>
<dbReference type="SMART" id="SM00131">
    <property type="entry name" value="KU"/>
    <property type="match status" value="1"/>
</dbReference>
<keyword evidence="5" id="KW-0722">Serine protease inhibitor</keyword>
<evidence type="ECO:0000259" key="3">
    <source>
        <dbReference type="PROSITE" id="PS50279"/>
    </source>
</evidence>